<gene>
    <name evidence="2" type="ORF">SAMN05660313_02465</name>
</gene>
<dbReference type="Proteomes" id="UP000183257">
    <property type="component" value="Unassembled WGS sequence"/>
</dbReference>
<dbReference type="STRING" id="76595.SAMN05660313_02465"/>
<keyword evidence="1" id="KW-0472">Membrane</keyword>
<dbReference type="AlphaFoldDB" id="A0A1K1Q8L2"/>
<dbReference type="OrthoDB" id="1445990at2"/>
<evidence type="ECO:0000313" key="2">
    <source>
        <dbReference type="EMBL" id="SFW56255.1"/>
    </source>
</evidence>
<evidence type="ECO:0000313" key="3">
    <source>
        <dbReference type="Proteomes" id="UP000183257"/>
    </source>
</evidence>
<name>A0A1K1Q8L2_9FLAO</name>
<sequence>MNEINFKKWAFHFTIWSFIINGISLFFKINFNSITGEVYNYEERIFYLSILSQLMLLLAIVFLVISIVKKEKRNYQFWTTLVYALVFGIIPILILMFGYHFV</sequence>
<evidence type="ECO:0000256" key="1">
    <source>
        <dbReference type="SAM" id="Phobius"/>
    </source>
</evidence>
<proteinExistence type="predicted"/>
<feature type="transmembrane region" description="Helical" evidence="1">
    <location>
        <begin position="47"/>
        <end position="68"/>
    </location>
</feature>
<keyword evidence="1" id="KW-1133">Transmembrane helix</keyword>
<dbReference type="RefSeq" id="WP_072304096.1">
    <property type="nucleotide sequence ID" value="NZ_CBDUMO010000055.1"/>
</dbReference>
<reference evidence="3" key="1">
    <citation type="submission" date="2016-11" db="EMBL/GenBank/DDBJ databases">
        <authorList>
            <person name="Varghese N."/>
            <person name="Submissions S."/>
        </authorList>
    </citation>
    <scope>NUCLEOTIDE SEQUENCE [LARGE SCALE GENOMIC DNA]</scope>
    <source>
        <strain evidence="3">DSM 24786</strain>
    </source>
</reference>
<dbReference type="EMBL" id="FPIY01000003">
    <property type="protein sequence ID" value="SFW56255.1"/>
    <property type="molecule type" value="Genomic_DNA"/>
</dbReference>
<feature type="transmembrane region" description="Helical" evidence="1">
    <location>
        <begin position="80"/>
        <end position="101"/>
    </location>
</feature>
<keyword evidence="1" id="KW-0812">Transmembrane</keyword>
<keyword evidence="3" id="KW-1185">Reference proteome</keyword>
<protein>
    <submittedName>
        <fullName evidence="2">Uncharacterized protein</fullName>
    </submittedName>
</protein>
<accession>A0A1K1Q8L2</accession>
<organism evidence="2 3">
    <name type="scientific">Cellulophaga fucicola</name>
    <dbReference type="NCBI Taxonomy" id="76595"/>
    <lineage>
        <taxon>Bacteria</taxon>
        <taxon>Pseudomonadati</taxon>
        <taxon>Bacteroidota</taxon>
        <taxon>Flavobacteriia</taxon>
        <taxon>Flavobacteriales</taxon>
        <taxon>Flavobacteriaceae</taxon>
        <taxon>Cellulophaga</taxon>
    </lineage>
</organism>
<feature type="transmembrane region" description="Helical" evidence="1">
    <location>
        <begin position="9"/>
        <end position="27"/>
    </location>
</feature>